<feature type="compositionally biased region" description="Polar residues" evidence="1">
    <location>
        <begin position="19"/>
        <end position="40"/>
    </location>
</feature>
<dbReference type="Proteomes" id="UP000663292">
    <property type="component" value="Chromosome"/>
</dbReference>
<evidence type="ECO:0000256" key="1">
    <source>
        <dbReference type="SAM" id="MobiDB-lite"/>
    </source>
</evidence>
<gene>
    <name evidence="2" type="ORF">HSEST_1793</name>
</gene>
<proteinExistence type="predicted"/>
<evidence type="ECO:0000313" key="3">
    <source>
        <dbReference type="Proteomes" id="UP000663292"/>
    </source>
</evidence>
<protein>
    <submittedName>
        <fullName evidence="2">Uncharacterized protein</fullName>
    </submittedName>
</protein>
<name>A0A897NSB0_9EURY</name>
<accession>A0A897NSB0</accession>
<keyword evidence="3" id="KW-1185">Reference proteome</keyword>
<dbReference type="AlphaFoldDB" id="A0A897NSB0"/>
<evidence type="ECO:0000313" key="2">
    <source>
        <dbReference type="EMBL" id="QSG15314.1"/>
    </source>
</evidence>
<reference evidence="2 3" key="1">
    <citation type="submission" date="2020-11" db="EMBL/GenBank/DDBJ databases">
        <title>Carbohydrate-dependent, anaerobic sulfur respiration: A novel catabolism in halophilic archaea.</title>
        <authorList>
            <person name="Sorokin D.Y."/>
            <person name="Messina E."/>
            <person name="Smedile F."/>
            <person name="La Cono V."/>
            <person name="Hallsworth J.E."/>
            <person name="Yakimov M.M."/>
        </authorList>
    </citation>
    <scope>NUCLEOTIDE SEQUENCE [LARGE SCALE GENOMIC DNA]</scope>
    <source>
        <strain evidence="2 3">HSR-Est</strain>
    </source>
</reference>
<feature type="region of interest" description="Disordered" evidence="1">
    <location>
        <begin position="19"/>
        <end position="57"/>
    </location>
</feature>
<sequence>MPERLVAFERSQTLAMAANGQSVFAGSDATPVSLTRTGRSPSGPPDDGNATNGGEHR</sequence>
<organism evidence="2 3">
    <name type="scientific">Halapricum desulfuricans</name>
    <dbReference type="NCBI Taxonomy" id="2841257"/>
    <lineage>
        <taxon>Archaea</taxon>
        <taxon>Methanobacteriati</taxon>
        <taxon>Methanobacteriota</taxon>
        <taxon>Stenosarchaea group</taxon>
        <taxon>Halobacteria</taxon>
        <taxon>Halobacteriales</taxon>
        <taxon>Haloarculaceae</taxon>
        <taxon>Halapricum</taxon>
    </lineage>
</organism>
<dbReference type="EMBL" id="CP064791">
    <property type="protein sequence ID" value="QSG15314.1"/>
    <property type="molecule type" value="Genomic_DNA"/>
</dbReference>